<accession>A0ABV4R944</accession>
<dbReference type="Proteomes" id="UP001569904">
    <property type="component" value="Unassembled WGS sequence"/>
</dbReference>
<evidence type="ECO:0000313" key="2">
    <source>
        <dbReference type="Proteomes" id="UP001569904"/>
    </source>
</evidence>
<name>A0ABV4R944_9ACTN</name>
<protein>
    <submittedName>
        <fullName evidence="1">Uncharacterized protein</fullName>
    </submittedName>
</protein>
<comment type="caution">
    <text evidence="1">The sequence shown here is derived from an EMBL/GenBank/DDBJ whole genome shotgun (WGS) entry which is preliminary data.</text>
</comment>
<evidence type="ECO:0000313" key="1">
    <source>
        <dbReference type="EMBL" id="MFA1559436.1"/>
    </source>
</evidence>
<dbReference type="EMBL" id="JAXCEH010000063">
    <property type="protein sequence ID" value="MFA1559436.1"/>
    <property type="molecule type" value="Genomic_DNA"/>
</dbReference>
<proteinExistence type="predicted"/>
<organism evidence="1 2">
    <name type="scientific">Actinomadura chokoriensis</name>
    <dbReference type="NCBI Taxonomy" id="454156"/>
    <lineage>
        <taxon>Bacteria</taxon>
        <taxon>Bacillati</taxon>
        <taxon>Actinomycetota</taxon>
        <taxon>Actinomycetes</taxon>
        <taxon>Streptosporangiales</taxon>
        <taxon>Thermomonosporaceae</taxon>
        <taxon>Actinomadura</taxon>
    </lineage>
</organism>
<gene>
    <name evidence="1" type="ORF">SM436_37610</name>
</gene>
<keyword evidence="2" id="KW-1185">Reference proteome</keyword>
<reference evidence="1 2" key="1">
    <citation type="submission" date="2023-11" db="EMBL/GenBank/DDBJ databases">
        <title>Actinomadura monticuli sp. nov., isolated from volcanic ash.</title>
        <authorList>
            <person name="Lee S.D."/>
            <person name="Yang H."/>
            <person name="Kim I.S."/>
        </authorList>
    </citation>
    <scope>NUCLEOTIDE SEQUENCE [LARGE SCALE GENOMIC DNA]</scope>
    <source>
        <strain evidence="1 2">DSM 45346</strain>
    </source>
</reference>
<sequence length="62" mass="7271">MPVSADDDMRAAVDERLAARRDEYARRRDGRRRRLAELAERRRHGLAARHAAKLNRTQESDE</sequence>
<dbReference type="RefSeq" id="WP_371946454.1">
    <property type="nucleotide sequence ID" value="NZ_JAXCEH010000063.1"/>
</dbReference>